<dbReference type="SUPFAM" id="SSF48008">
    <property type="entry name" value="GntR ligand-binding domain-like"/>
    <property type="match status" value="1"/>
</dbReference>
<gene>
    <name evidence="5" type="ORF">H7B67_03320</name>
</gene>
<proteinExistence type="predicted"/>
<dbReference type="PRINTS" id="PR00035">
    <property type="entry name" value="HTHGNTR"/>
</dbReference>
<dbReference type="Proteomes" id="UP000535838">
    <property type="component" value="Unassembled WGS sequence"/>
</dbReference>
<organism evidence="5 6">
    <name type="scientific">Cohnella thailandensis</name>
    <dbReference type="NCBI Taxonomy" id="557557"/>
    <lineage>
        <taxon>Bacteria</taxon>
        <taxon>Bacillati</taxon>
        <taxon>Bacillota</taxon>
        <taxon>Bacilli</taxon>
        <taxon>Bacillales</taxon>
        <taxon>Paenibacillaceae</taxon>
        <taxon>Cohnella</taxon>
    </lineage>
</organism>
<keyword evidence="3" id="KW-0804">Transcription</keyword>
<dbReference type="PANTHER" id="PTHR43537:SF24">
    <property type="entry name" value="GLUCONATE OPERON TRANSCRIPTIONAL REPRESSOR"/>
    <property type="match status" value="1"/>
</dbReference>
<keyword evidence="1" id="KW-0805">Transcription regulation</keyword>
<evidence type="ECO:0000313" key="5">
    <source>
        <dbReference type="EMBL" id="MBB6633144.1"/>
    </source>
</evidence>
<dbReference type="Pfam" id="PF00392">
    <property type="entry name" value="GntR"/>
    <property type="match status" value="1"/>
</dbReference>
<dbReference type="RefSeq" id="WP_185118374.1">
    <property type="nucleotide sequence ID" value="NZ_JACJVQ010000003.1"/>
</dbReference>
<protein>
    <submittedName>
        <fullName evidence="5">GntR family transcriptional regulator</fullName>
    </submittedName>
</protein>
<accession>A0A841SMI4</accession>
<evidence type="ECO:0000313" key="6">
    <source>
        <dbReference type="Proteomes" id="UP000535838"/>
    </source>
</evidence>
<dbReference type="EMBL" id="JACJVQ010000003">
    <property type="protein sequence ID" value="MBB6633144.1"/>
    <property type="molecule type" value="Genomic_DNA"/>
</dbReference>
<dbReference type="Pfam" id="PF07729">
    <property type="entry name" value="FCD"/>
    <property type="match status" value="1"/>
</dbReference>
<dbReference type="InterPro" id="IPR011711">
    <property type="entry name" value="GntR_C"/>
</dbReference>
<name>A0A841SMI4_9BACL</name>
<dbReference type="CDD" id="cd07377">
    <property type="entry name" value="WHTH_GntR"/>
    <property type="match status" value="1"/>
</dbReference>
<dbReference type="SUPFAM" id="SSF46785">
    <property type="entry name" value="Winged helix' DNA-binding domain"/>
    <property type="match status" value="1"/>
</dbReference>
<dbReference type="GO" id="GO:0003677">
    <property type="term" value="F:DNA binding"/>
    <property type="evidence" value="ECO:0007669"/>
    <property type="project" value="UniProtKB-KW"/>
</dbReference>
<comment type="caution">
    <text evidence="5">The sequence shown here is derived from an EMBL/GenBank/DDBJ whole genome shotgun (WGS) entry which is preliminary data.</text>
</comment>
<sequence>MSELALVHVAYQAIHQKLLNGTYVPGMLLSESELSGELGMSRTPVRAAVSLLEKEGFVRTLKKKGILVQGIEVGELFDIYDLLLALYSFALDQIDEHQYELDLEALRGHLGDMLEASDNKLNREYYECGLKFMKTLLLAIDNRSILETFDRYKDKMLFFVVAYRSTKGSNRPYTGRKLYAELLDLLTEKNYSEAKKFLKQYKLGSQEELLRHSQSLTLT</sequence>
<dbReference type="InterPro" id="IPR036388">
    <property type="entry name" value="WH-like_DNA-bd_sf"/>
</dbReference>
<dbReference type="InterPro" id="IPR008920">
    <property type="entry name" value="TF_FadR/GntR_C"/>
</dbReference>
<dbReference type="InterPro" id="IPR036390">
    <property type="entry name" value="WH_DNA-bd_sf"/>
</dbReference>
<feature type="domain" description="HTH gntR-type" evidence="4">
    <location>
        <begin position="4"/>
        <end position="71"/>
    </location>
</feature>
<dbReference type="PROSITE" id="PS50949">
    <property type="entry name" value="HTH_GNTR"/>
    <property type="match status" value="1"/>
</dbReference>
<dbReference type="Gene3D" id="1.20.120.530">
    <property type="entry name" value="GntR ligand-binding domain-like"/>
    <property type="match status" value="1"/>
</dbReference>
<keyword evidence="2" id="KW-0238">DNA-binding</keyword>
<dbReference type="InterPro" id="IPR000524">
    <property type="entry name" value="Tscrpt_reg_HTH_GntR"/>
</dbReference>
<dbReference type="PANTHER" id="PTHR43537">
    <property type="entry name" value="TRANSCRIPTIONAL REGULATOR, GNTR FAMILY"/>
    <property type="match status" value="1"/>
</dbReference>
<evidence type="ECO:0000259" key="4">
    <source>
        <dbReference type="PROSITE" id="PS50949"/>
    </source>
</evidence>
<evidence type="ECO:0000256" key="2">
    <source>
        <dbReference type="ARBA" id="ARBA00023125"/>
    </source>
</evidence>
<dbReference type="SMART" id="SM00345">
    <property type="entry name" value="HTH_GNTR"/>
    <property type="match status" value="1"/>
</dbReference>
<dbReference type="AlphaFoldDB" id="A0A841SMI4"/>
<dbReference type="Gene3D" id="1.10.10.10">
    <property type="entry name" value="Winged helix-like DNA-binding domain superfamily/Winged helix DNA-binding domain"/>
    <property type="match status" value="1"/>
</dbReference>
<evidence type="ECO:0000256" key="3">
    <source>
        <dbReference type="ARBA" id="ARBA00023163"/>
    </source>
</evidence>
<evidence type="ECO:0000256" key="1">
    <source>
        <dbReference type="ARBA" id="ARBA00023015"/>
    </source>
</evidence>
<dbReference type="GO" id="GO:0003700">
    <property type="term" value="F:DNA-binding transcription factor activity"/>
    <property type="evidence" value="ECO:0007669"/>
    <property type="project" value="InterPro"/>
</dbReference>
<keyword evidence="6" id="KW-1185">Reference proteome</keyword>
<reference evidence="5 6" key="1">
    <citation type="submission" date="2020-08" db="EMBL/GenBank/DDBJ databases">
        <title>Cohnella phylogeny.</title>
        <authorList>
            <person name="Dunlap C."/>
        </authorList>
    </citation>
    <scope>NUCLEOTIDE SEQUENCE [LARGE SCALE GENOMIC DNA]</scope>
    <source>
        <strain evidence="5 6">DSM 25241</strain>
    </source>
</reference>